<dbReference type="RefSeq" id="WP_145973476.1">
    <property type="nucleotide sequence ID" value="NZ_HG966617.1"/>
</dbReference>
<name>X5M821_9HYPH</name>
<dbReference type="STRING" id="1458461.BN1012_Phect1184"/>
<evidence type="ECO:0000313" key="1">
    <source>
        <dbReference type="EMBL" id="CDO59398.1"/>
    </source>
</evidence>
<reference evidence="1 2" key="1">
    <citation type="journal article" date="2014" name="Front. Genet.">
        <title>Genome and metabolic network of "Candidatus Phaeomarinobacter ectocarpi" Ec32, a new candidate genus of Alphaproteobacteria frequently associated with brown algae.</title>
        <authorList>
            <person name="Dittami S.M."/>
            <person name="Barbeyron T."/>
            <person name="Boyen C."/>
            <person name="Cambefort J."/>
            <person name="Collet G."/>
            <person name="Delage L."/>
            <person name="Gobet A."/>
            <person name="Groisillier A."/>
            <person name="Leblanc C."/>
            <person name="Michel G."/>
            <person name="Scornet D."/>
            <person name="Siegel A."/>
            <person name="Tapia J.E."/>
            <person name="Tonon T."/>
        </authorList>
    </citation>
    <scope>NUCLEOTIDE SEQUENCE [LARGE SCALE GENOMIC DNA]</scope>
    <source>
        <strain evidence="1 2">Ec32</strain>
    </source>
</reference>
<protein>
    <submittedName>
        <fullName evidence="1">Uncharacterized protein</fullName>
    </submittedName>
</protein>
<dbReference type="AlphaFoldDB" id="X5M821"/>
<accession>X5M821</accession>
<organism evidence="1 2">
    <name type="scientific">Candidatus Phaeomarinibacter ectocarpi</name>
    <dbReference type="NCBI Taxonomy" id="1458461"/>
    <lineage>
        <taxon>Bacteria</taxon>
        <taxon>Pseudomonadati</taxon>
        <taxon>Pseudomonadota</taxon>
        <taxon>Alphaproteobacteria</taxon>
        <taxon>Hyphomicrobiales</taxon>
        <taxon>Parvibaculaceae</taxon>
        <taxon>Candidatus Phaeomarinibacter</taxon>
    </lineage>
</organism>
<dbReference type="HOGENOM" id="CLU_1208019_0_0_5"/>
<keyword evidence="2" id="KW-1185">Reference proteome</keyword>
<gene>
    <name evidence="1" type="ORF">BN1012_Phect1184</name>
</gene>
<evidence type="ECO:0000313" key="2">
    <source>
        <dbReference type="Proteomes" id="UP000032160"/>
    </source>
</evidence>
<dbReference type="OrthoDB" id="9837605at2"/>
<dbReference type="Proteomes" id="UP000032160">
    <property type="component" value="Chromosome I"/>
</dbReference>
<sequence>MTWDNYKANVRSYMQPFSGSLRDPKAKLGVLSATLFAAVGIAAFNSPVMAEGCSVLEEASVQEMRDATVTALNEDIDGSVVDIVATSRGRVDSFVFAYTTENEAGSLIRTVSVRPDKVTLCEDADGVKADISLPASQLNLLREVAIGLSGDDGTTFVTTLYHPAHLSLAALSFWHQDQADTEVKLKLFKVGDIMRVGAVAETTNDVSQPRPFWEVSRPDYELHRVSLPI</sequence>
<dbReference type="EMBL" id="HG966617">
    <property type="protein sequence ID" value="CDO59398.1"/>
    <property type="molecule type" value="Genomic_DNA"/>
</dbReference>
<dbReference type="KEGG" id="pect:BN1012_Phect1184"/>
<proteinExistence type="predicted"/>